<feature type="region of interest" description="Disordered" evidence="1">
    <location>
        <begin position="38"/>
        <end position="64"/>
    </location>
</feature>
<feature type="compositionally biased region" description="Basic and acidic residues" evidence="1">
    <location>
        <begin position="45"/>
        <end position="55"/>
    </location>
</feature>
<protein>
    <submittedName>
        <fullName evidence="2">p25</fullName>
    </submittedName>
</protein>
<evidence type="ECO:0000256" key="1">
    <source>
        <dbReference type="SAM" id="MobiDB-lite"/>
    </source>
</evidence>
<accession>Q94MU4</accession>
<dbReference type="Proteomes" id="UP000002093">
    <property type="component" value="Segment"/>
</dbReference>
<proteinExistence type="predicted"/>
<organism evidence="2 3">
    <name type="scientific">Myxococcus phage Mx8</name>
    <dbReference type="NCBI Taxonomy" id="49964"/>
    <lineage>
        <taxon>Viruses</taxon>
        <taxon>Duplodnaviria</taxon>
        <taxon>Heunggongvirae</taxon>
        <taxon>Uroviricota</taxon>
        <taxon>Caudoviricetes</taxon>
        <taxon>Myxoctovirus</taxon>
        <taxon>Myxoctovirus Mx8</taxon>
    </lineage>
</organism>
<dbReference type="GeneID" id="921773"/>
<keyword evidence="3" id="KW-1185">Reference proteome</keyword>
<evidence type="ECO:0000313" key="3">
    <source>
        <dbReference type="Proteomes" id="UP000002093"/>
    </source>
</evidence>
<dbReference type="EMBL" id="AF396866">
    <property type="protein sequence ID" value="AAK94360.1"/>
    <property type="molecule type" value="Genomic_DNA"/>
</dbReference>
<reference evidence="2 3" key="1">
    <citation type="submission" date="2001-06" db="EMBL/GenBank/DDBJ databases">
        <title>Genome organization of temperate Myxococcus phage Mx8.</title>
        <authorList>
            <person name="Youderian P."/>
            <person name="Walthers D."/>
            <person name="Salmi D."/>
            <person name="Magrini V."/>
            <person name="Hartzell P.L."/>
        </authorList>
    </citation>
    <scope>NUCLEOTIDE SEQUENCE [LARGE SCALE GENOMIC DNA]</scope>
</reference>
<dbReference type="KEGG" id="vg:921773"/>
<sequence>MSFPRSLDEYGDKELQQELARRAEVRERGLCDYCGRSSRAPSCKFSERHHSRDGHTVAGNGVRR</sequence>
<evidence type="ECO:0000313" key="2">
    <source>
        <dbReference type="EMBL" id="AAK94360.1"/>
    </source>
</evidence>
<dbReference type="RefSeq" id="NP_203439.1">
    <property type="nucleotide sequence ID" value="NC_003085.1"/>
</dbReference>
<name>Q94MU4_9CAUD</name>